<name>A0AAV4XID4_CAEEX</name>
<accession>A0AAV4XID4</accession>
<dbReference type="Proteomes" id="UP001054945">
    <property type="component" value="Unassembled WGS sequence"/>
</dbReference>
<protein>
    <submittedName>
        <fullName evidence="1">Uncharacterized protein</fullName>
    </submittedName>
</protein>
<evidence type="ECO:0000313" key="1">
    <source>
        <dbReference type="EMBL" id="GIY93720.1"/>
    </source>
</evidence>
<dbReference type="AlphaFoldDB" id="A0AAV4XID4"/>
<evidence type="ECO:0000313" key="2">
    <source>
        <dbReference type="Proteomes" id="UP001054945"/>
    </source>
</evidence>
<dbReference type="EMBL" id="BPLR01000296">
    <property type="protein sequence ID" value="GIY93720.1"/>
    <property type="molecule type" value="Genomic_DNA"/>
</dbReference>
<gene>
    <name evidence="1" type="ORF">CEXT_375291</name>
</gene>
<organism evidence="1 2">
    <name type="scientific">Caerostris extrusa</name>
    <name type="common">Bark spider</name>
    <name type="synonym">Caerostris bankana</name>
    <dbReference type="NCBI Taxonomy" id="172846"/>
    <lineage>
        <taxon>Eukaryota</taxon>
        <taxon>Metazoa</taxon>
        <taxon>Ecdysozoa</taxon>
        <taxon>Arthropoda</taxon>
        <taxon>Chelicerata</taxon>
        <taxon>Arachnida</taxon>
        <taxon>Araneae</taxon>
        <taxon>Araneomorphae</taxon>
        <taxon>Entelegynae</taxon>
        <taxon>Araneoidea</taxon>
        <taxon>Araneidae</taxon>
        <taxon>Caerostris</taxon>
    </lineage>
</organism>
<proteinExistence type="predicted"/>
<sequence>MCLRSLKDKLPSLTLAVSDFDFRSLPPSRTGFNIEALWMVERNLLARTKSSSLCPAATRSIFAHGSDFSVSFYAKISPIDLNPEVKGK</sequence>
<keyword evidence="2" id="KW-1185">Reference proteome</keyword>
<reference evidence="1 2" key="1">
    <citation type="submission" date="2021-06" db="EMBL/GenBank/DDBJ databases">
        <title>Caerostris extrusa draft genome.</title>
        <authorList>
            <person name="Kono N."/>
            <person name="Arakawa K."/>
        </authorList>
    </citation>
    <scope>NUCLEOTIDE SEQUENCE [LARGE SCALE GENOMIC DNA]</scope>
</reference>
<comment type="caution">
    <text evidence="1">The sequence shown here is derived from an EMBL/GenBank/DDBJ whole genome shotgun (WGS) entry which is preliminary data.</text>
</comment>